<evidence type="ECO:0000313" key="4">
    <source>
        <dbReference type="EMBL" id="MBL1083662.1"/>
    </source>
</evidence>
<dbReference type="Gene3D" id="3.40.630.30">
    <property type="match status" value="1"/>
</dbReference>
<evidence type="ECO:0000256" key="1">
    <source>
        <dbReference type="ARBA" id="ARBA00022679"/>
    </source>
</evidence>
<dbReference type="GO" id="GO:0016747">
    <property type="term" value="F:acyltransferase activity, transferring groups other than amino-acyl groups"/>
    <property type="evidence" value="ECO:0007669"/>
    <property type="project" value="InterPro"/>
</dbReference>
<organism evidence="4 5">
    <name type="scientific">Streptomyces actinomycinicus</name>
    <dbReference type="NCBI Taxonomy" id="1695166"/>
    <lineage>
        <taxon>Bacteria</taxon>
        <taxon>Bacillati</taxon>
        <taxon>Actinomycetota</taxon>
        <taxon>Actinomycetes</taxon>
        <taxon>Kitasatosporales</taxon>
        <taxon>Streptomycetaceae</taxon>
        <taxon>Streptomyces</taxon>
    </lineage>
</organism>
<dbReference type="PANTHER" id="PTHR43877:SF1">
    <property type="entry name" value="ACETYLTRANSFERASE"/>
    <property type="match status" value="1"/>
</dbReference>
<proteinExistence type="predicted"/>
<feature type="domain" description="N-acetyltransferase" evidence="3">
    <location>
        <begin position="21"/>
        <end position="158"/>
    </location>
</feature>
<gene>
    <name evidence="4" type="ORF">JK359_17085</name>
</gene>
<dbReference type="InterPro" id="IPR050832">
    <property type="entry name" value="Bact_Acetyltransf"/>
</dbReference>
<reference evidence="4" key="1">
    <citation type="submission" date="2021-01" db="EMBL/GenBank/DDBJ databases">
        <title>WGS of actinomycetes isolated from Thailand.</title>
        <authorList>
            <person name="Thawai C."/>
        </authorList>
    </citation>
    <scope>NUCLEOTIDE SEQUENCE</scope>
    <source>
        <strain evidence="4">RCU-197</strain>
    </source>
</reference>
<comment type="caution">
    <text evidence="4">The sequence shown here is derived from an EMBL/GenBank/DDBJ whole genome shotgun (WGS) entry which is preliminary data.</text>
</comment>
<evidence type="ECO:0000259" key="3">
    <source>
        <dbReference type="PROSITE" id="PS51186"/>
    </source>
</evidence>
<name>A0A937EIE9_9ACTN</name>
<protein>
    <submittedName>
        <fullName evidence="4">GNAT family N-acetyltransferase</fullName>
    </submittedName>
</protein>
<dbReference type="SUPFAM" id="SSF55729">
    <property type="entry name" value="Acyl-CoA N-acyltransferases (Nat)"/>
    <property type="match status" value="1"/>
</dbReference>
<evidence type="ECO:0000313" key="5">
    <source>
        <dbReference type="Proteomes" id="UP000661858"/>
    </source>
</evidence>
<keyword evidence="2" id="KW-0012">Acyltransferase</keyword>
<dbReference type="InterPro" id="IPR016181">
    <property type="entry name" value="Acyl_CoA_acyltransferase"/>
</dbReference>
<accession>A0A937EIE9</accession>
<dbReference type="Proteomes" id="UP000661858">
    <property type="component" value="Unassembled WGS sequence"/>
</dbReference>
<dbReference type="EMBL" id="JAERRK010000007">
    <property type="protein sequence ID" value="MBL1083662.1"/>
    <property type="molecule type" value="Genomic_DNA"/>
</dbReference>
<dbReference type="InterPro" id="IPR000182">
    <property type="entry name" value="GNAT_dom"/>
</dbReference>
<sequence>MGAAAPALISRPRPEAVWRPLTSTPMAAADVGQVIELLRAAPQTAYCEWEDAALLRGHLSHSADLCRVVRDGSGRVVAALIAGSFGVRGSISHAVVAPGHRRSGLARVMATDALAAFRRRGVRRVALAVLDGNPAAAALWTRAGFSPVHGERTYECDL</sequence>
<dbReference type="PROSITE" id="PS51186">
    <property type="entry name" value="GNAT"/>
    <property type="match status" value="1"/>
</dbReference>
<dbReference type="Pfam" id="PF00583">
    <property type="entry name" value="Acetyltransf_1"/>
    <property type="match status" value="1"/>
</dbReference>
<dbReference type="AlphaFoldDB" id="A0A937EIE9"/>
<dbReference type="PANTHER" id="PTHR43877">
    <property type="entry name" value="AMINOALKYLPHOSPHONATE N-ACETYLTRANSFERASE-RELATED-RELATED"/>
    <property type="match status" value="1"/>
</dbReference>
<keyword evidence="5" id="KW-1185">Reference proteome</keyword>
<keyword evidence="1" id="KW-0808">Transferase</keyword>
<dbReference type="CDD" id="cd04301">
    <property type="entry name" value="NAT_SF"/>
    <property type="match status" value="1"/>
</dbReference>
<evidence type="ECO:0000256" key="2">
    <source>
        <dbReference type="ARBA" id="ARBA00023315"/>
    </source>
</evidence>
<dbReference type="RefSeq" id="WP_201836412.1">
    <property type="nucleotide sequence ID" value="NZ_JAERRK010000007.1"/>
</dbReference>